<dbReference type="RefSeq" id="WP_157623977.1">
    <property type="nucleotide sequence ID" value="NZ_JBHEZZ010000002.1"/>
</dbReference>
<reference evidence="3 4" key="1">
    <citation type="submission" date="2024-09" db="EMBL/GenBank/DDBJ databases">
        <authorList>
            <person name="Lee S.D."/>
        </authorList>
    </citation>
    <scope>NUCLEOTIDE SEQUENCE [LARGE SCALE GENOMIC DNA]</scope>
    <source>
        <strain evidence="3 4">N1-5</strain>
    </source>
</reference>
<proteinExistence type="predicted"/>
<accession>A0ABV6UFU0</accession>
<gene>
    <name evidence="3" type="ORF">ACEZDJ_03375</name>
</gene>
<dbReference type="EMBL" id="JBHEZZ010000002">
    <property type="protein sequence ID" value="MFC1400326.1"/>
    <property type="molecule type" value="Genomic_DNA"/>
</dbReference>
<evidence type="ECO:0000313" key="4">
    <source>
        <dbReference type="Proteomes" id="UP001592528"/>
    </source>
</evidence>
<comment type="caution">
    <text evidence="3">The sequence shown here is derived from an EMBL/GenBank/DDBJ whole genome shotgun (WGS) entry which is preliminary data.</text>
</comment>
<name>A0ABV6UFU0_9ACTN</name>
<evidence type="ECO:0000256" key="1">
    <source>
        <dbReference type="SAM" id="MobiDB-lite"/>
    </source>
</evidence>
<evidence type="ECO:0008006" key="5">
    <source>
        <dbReference type="Google" id="ProtNLM"/>
    </source>
</evidence>
<feature type="signal peptide" evidence="2">
    <location>
        <begin position="1"/>
        <end position="27"/>
    </location>
</feature>
<sequence length="225" mass="22417">MKFSPRVSVVALLACAGVAGGAQVATAASMTPDQAGAAEAAAAGTRVPFDVPLGSGLTPLTGAASTTAVQGSLPGLPLQGPAQGTPRDEHSLLPQPLVPALQAADESPDLHLTAPAAAGNGSVKPNGIDLSLPKAPVKAVGSAASLGAPLTWSGNVPRPGTVPAGAPEQEQIDLTRLQPQLTSPQLASDPAAFLTLDQRSTHRPLDRTVADFLSTAKATAQELSD</sequence>
<keyword evidence="2" id="KW-0732">Signal</keyword>
<organism evidence="3 4">
    <name type="scientific">Streptacidiphilus cavernicola</name>
    <dbReference type="NCBI Taxonomy" id="3342716"/>
    <lineage>
        <taxon>Bacteria</taxon>
        <taxon>Bacillati</taxon>
        <taxon>Actinomycetota</taxon>
        <taxon>Actinomycetes</taxon>
        <taxon>Kitasatosporales</taxon>
        <taxon>Streptomycetaceae</taxon>
        <taxon>Streptacidiphilus</taxon>
    </lineage>
</organism>
<keyword evidence="4" id="KW-1185">Reference proteome</keyword>
<protein>
    <recommendedName>
        <fullName evidence="5">ATP-binding protein</fullName>
    </recommendedName>
</protein>
<feature type="chain" id="PRO_5045572909" description="ATP-binding protein" evidence="2">
    <location>
        <begin position="28"/>
        <end position="225"/>
    </location>
</feature>
<evidence type="ECO:0000313" key="3">
    <source>
        <dbReference type="EMBL" id="MFC1400326.1"/>
    </source>
</evidence>
<evidence type="ECO:0000256" key="2">
    <source>
        <dbReference type="SAM" id="SignalP"/>
    </source>
</evidence>
<feature type="region of interest" description="Disordered" evidence="1">
    <location>
        <begin position="71"/>
        <end position="92"/>
    </location>
</feature>
<dbReference type="Proteomes" id="UP001592528">
    <property type="component" value="Unassembled WGS sequence"/>
</dbReference>